<feature type="compositionally biased region" description="Polar residues" evidence="2">
    <location>
        <begin position="803"/>
        <end position="815"/>
    </location>
</feature>
<feature type="region of interest" description="Disordered" evidence="2">
    <location>
        <begin position="699"/>
        <end position="725"/>
    </location>
</feature>
<keyword evidence="1" id="KW-0175">Coiled coil</keyword>
<evidence type="ECO:0000313" key="3">
    <source>
        <dbReference type="EMBL" id="CAF1255676.1"/>
    </source>
</evidence>
<evidence type="ECO:0000313" key="5">
    <source>
        <dbReference type="Proteomes" id="UP000663834"/>
    </source>
</evidence>
<evidence type="ECO:0000313" key="4">
    <source>
        <dbReference type="EMBL" id="CAF1638551.1"/>
    </source>
</evidence>
<dbReference type="OrthoDB" id="10047311at2759"/>
<feature type="compositionally biased region" description="Polar residues" evidence="2">
    <location>
        <begin position="494"/>
        <end position="504"/>
    </location>
</feature>
<feature type="compositionally biased region" description="Basic residues" evidence="2">
    <location>
        <begin position="534"/>
        <end position="550"/>
    </location>
</feature>
<dbReference type="EMBL" id="CAJNOV010006696">
    <property type="protein sequence ID" value="CAF1255676.1"/>
    <property type="molecule type" value="Genomic_DNA"/>
</dbReference>
<feature type="compositionally biased region" description="Low complexity" evidence="2">
    <location>
        <begin position="783"/>
        <end position="793"/>
    </location>
</feature>
<evidence type="ECO:0000256" key="1">
    <source>
        <dbReference type="SAM" id="Coils"/>
    </source>
</evidence>
<evidence type="ECO:0000256" key="2">
    <source>
        <dbReference type="SAM" id="MobiDB-lite"/>
    </source>
</evidence>
<feature type="region of interest" description="Disordered" evidence="2">
    <location>
        <begin position="487"/>
        <end position="565"/>
    </location>
</feature>
<gene>
    <name evidence="3" type="ORF">CJN711_LOCUS14719</name>
    <name evidence="4" type="ORF">KQP761_LOCUS27602</name>
</gene>
<feature type="region of interest" description="Disordered" evidence="2">
    <location>
        <begin position="119"/>
        <end position="186"/>
    </location>
</feature>
<proteinExistence type="predicted"/>
<dbReference type="EMBL" id="CAJNOW010015079">
    <property type="protein sequence ID" value="CAF1638551.1"/>
    <property type="molecule type" value="Genomic_DNA"/>
</dbReference>
<feature type="compositionally biased region" description="Low complexity" evidence="2">
    <location>
        <begin position="155"/>
        <end position="172"/>
    </location>
</feature>
<feature type="region of interest" description="Disordered" evidence="2">
    <location>
        <begin position="747"/>
        <end position="820"/>
    </location>
</feature>
<organism evidence="4 5">
    <name type="scientific">Rotaria magnacalcarata</name>
    <dbReference type="NCBI Taxonomy" id="392030"/>
    <lineage>
        <taxon>Eukaryota</taxon>
        <taxon>Metazoa</taxon>
        <taxon>Spiralia</taxon>
        <taxon>Gnathifera</taxon>
        <taxon>Rotifera</taxon>
        <taxon>Eurotatoria</taxon>
        <taxon>Bdelloidea</taxon>
        <taxon>Philodinida</taxon>
        <taxon>Philodinidae</taxon>
        <taxon>Rotaria</taxon>
    </lineage>
</organism>
<feature type="compositionally biased region" description="Low complexity" evidence="2">
    <location>
        <begin position="551"/>
        <end position="561"/>
    </location>
</feature>
<dbReference type="Proteomes" id="UP000663855">
    <property type="component" value="Unassembled WGS sequence"/>
</dbReference>
<comment type="caution">
    <text evidence="4">The sequence shown here is derived from an EMBL/GenBank/DDBJ whole genome shotgun (WGS) entry which is preliminary data.</text>
</comment>
<reference evidence="4" key="1">
    <citation type="submission" date="2021-02" db="EMBL/GenBank/DDBJ databases">
        <authorList>
            <person name="Nowell W R."/>
        </authorList>
    </citation>
    <scope>NUCLEOTIDE SEQUENCE</scope>
</reference>
<feature type="region of interest" description="Disordered" evidence="2">
    <location>
        <begin position="422"/>
        <end position="472"/>
    </location>
</feature>
<dbReference type="AlphaFoldDB" id="A0A816DKD5"/>
<protein>
    <submittedName>
        <fullName evidence="4">Uncharacterized protein</fullName>
    </submittedName>
</protein>
<feature type="coiled-coil region" evidence="1">
    <location>
        <begin position="270"/>
        <end position="341"/>
    </location>
</feature>
<feature type="compositionally biased region" description="Acidic residues" evidence="2">
    <location>
        <begin position="750"/>
        <end position="782"/>
    </location>
</feature>
<feature type="compositionally biased region" description="Acidic residues" evidence="2">
    <location>
        <begin position="1"/>
        <end position="19"/>
    </location>
</feature>
<feature type="region of interest" description="Disordered" evidence="2">
    <location>
        <begin position="1"/>
        <end position="55"/>
    </location>
</feature>
<sequence length="875" mass="98923">MADNDDQENLSSSSDEDDSTTSSSSTSTEEEDDDDDDDEEQVEEESDDNLTTLTPKQSYLLLETKRKTLGKRLLELRDELKAQPQADIDIKKRLLTEIKNLREKWIAVQTRLTNLKARLSHSPTPEREIIQKPLIKKPEAPAQPEARVIPPPRVRTTYSSSSRSRSSSSDSTRSNKKPYHDLDALDEIGDSKTRDILSSRTTTSYRDLIDEYSASPSPPASPDRIPLVSLYPSQSKVFNENIQEQQEEPIVDSKEKFYNQAIPYPVINDKRDLELINRQLKNQLRELEASKNNPLYDPQSNLMHYERLKKQNEYINLRIRIEKLKRTKAKTQREKEQSKKQFHTLLQDFRKLQRSMRAANRDYSHNQFFTINPENFASFIPLPPSPSPPLQPENNKQYQQEEFQLPPYDFNKVTGKKIVFESSDSEEDDEKRSSEPQVPVSLSASEPRAVPDGFDQNQPPPVPMPSSSSSSATLDAIKTRFANLLNAPSSSSSQIKEPTTTTQVVHKKDDDDDDDDDSQPVINAERNQAVSAKFNRKRRKTKRNKHKKKNNNTQATQQTANENESAVFDQEEAWKRYVAMQLQFSFLQRSNPILRALTAEAHKKLGITQDEVNDFQFDDEMMDYETALILQQQQEFLAAAAANPFNVLHNAAVGSSSSRPNLVDVLSNLNGGKTPSSSEPQTPMGLLQKFFLDANNNHNAKDRRNLNLNDSATSPPTPPSPRDISLGKKIVESLTNQDINALLKLSGSEHDDDDDYDDDNNPSIDGDTDDDTNNFSIDDDSNDIPNGNNNNNNKDYEQWVRPTPNSSRSTQSSGIHNKKSTVETLILPSFNRCTHLGKSTKRSAGVERMFPSFSKHNTGSSSTLSVILYGLSSTP</sequence>
<name>A0A816DKD5_9BILA</name>
<dbReference type="Proteomes" id="UP000663834">
    <property type="component" value="Unassembled WGS sequence"/>
</dbReference>
<accession>A0A816DKD5</accession>
<feature type="compositionally biased region" description="Acidic residues" evidence="2">
    <location>
        <begin position="28"/>
        <end position="48"/>
    </location>
</feature>